<dbReference type="GO" id="GO:0015562">
    <property type="term" value="F:efflux transmembrane transporter activity"/>
    <property type="evidence" value="ECO:0007669"/>
    <property type="project" value="TreeGrafter"/>
</dbReference>
<keyword evidence="3" id="KW-1133">Transmembrane helix</keyword>
<dbReference type="EMBL" id="JAERQG010000002">
    <property type="protein sequence ID" value="MBL0765376.1"/>
    <property type="molecule type" value="Genomic_DNA"/>
</dbReference>
<dbReference type="InterPro" id="IPR058625">
    <property type="entry name" value="MdtA-like_BSH"/>
</dbReference>
<dbReference type="Pfam" id="PF25917">
    <property type="entry name" value="BSH_RND"/>
    <property type="match status" value="1"/>
</dbReference>
<evidence type="ECO:0000259" key="6">
    <source>
        <dbReference type="Pfam" id="PF25967"/>
    </source>
</evidence>
<name>A0A937AES6_9BACT</name>
<dbReference type="Pfam" id="PF25876">
    <property type="entry name" value="HH_MFP_RND"/>
    <property type="match status" value="1"/>
</dbReference>
<dbReference type="Proteomes" id="UP000642920">
    <property type="component" value="Unassembled WGS sequence"/>
</dbReference>
<sequence>MAKKKSSNKIIYILLGVVVVLIAVVIIAKKSGAGIGQAPSVKVELAQAEKRTIVEKVNASGTVQPVVEVKLSPDVAGEIIELNVEEGDPVKKDELLVKIRPDNFISALERAKANLSQQKANLEQSRAALERAKASAVRADQDFKRQQKLYDEKVISQSDFEQAQANYSIAMNDKKAAEKNVLAAQYIVESGQATVDEAQENLRRTTIYAPVDGTVSKLSVELGERVVGTQQMAGTEMMRIANLNNMEVRVDVNENDIIRINIGDTAIIEVDSYTFMEKKFKGVVTAIANTAKDKASPDAVTEFEVKVKILNSSYEDLLEKQGSSPFRPGMTASVEIITETKENVLAVPLSAVTIRDITQKKDSTGAKPKMVKAENNKENEKEVVFMVKDDNIVEMKEVVTGISDFEYIMIEKGLSADDQVVKGPFLVVSKTLEDGDRIEKKEERKRGEDSEE</sequence>
<dbReference type="Pfam" id="PF25967">
    <property type="entry name" value="RND-MFP_C"/>
    <property type="match status" value="1"/>
</dbReference>
<reference evidence="8" key="1">
    <citation type="submission" date="2021-01" db="EMBL/GenBank/DDBJ databases">
        <title>Marivirga sp. nov., isolated from intertidal surface sediments.</title>
        <authorList>
            <person name="Zhang M."/>
        </authorList>
    </citation>
    <scope>NUCLEOTIDE SEQUENCE</scope>
    <source>
        <strain evidence="8">SM1354</strain>
    </source>
</reference>
<keyword evidence="3" id="KW-0472">Membrane</keyword>
<dbReference type="SUPFAM" id="SSF111369">
    <property type="entry name" value="HlyD-like secretion proteins"/>
    <property type="match status" value="2"/>
</dbReference>
<feature type="domain" description="Multidrug resistance protein MdtA-like alpha-helical hairpin" evidence="4">
    <location>
        <begin position="122"/>
        <end position="204"/>
    </location>
</feature>
<feature type="domain" description="Multidrug resistance protein MdtA-like barrel-sandwich hybrid" evidence="5">
    <location>
        <begin position="69"/>
        <end position="231"/>
    </location>
</feature>
<dbReference type="InterPro" id="IPR058627">
    <property type="entry name" value="MdtA-like_C"/>
</dbReference>
<evidence type="ECO:0000256" key="2">
    <source>
        <dbReference type="SAM" id="Coils"/>
    </source>
</evidence>
<dbReference type="AlphaFoldDB" id="A0A937AES6"/>
<organism evidence="8 9">
    <name type="scientific">Marivirga atlantica</name>
    <dbReference type="NCBI Taxonomy" id="1548457"/>
    <lineage>
        <taxon>Bacteria</taxon>
        <taxon>Pseudomonadati</taxon>
        <taxon>Bacteroidota</taxon>
        <taxon>Cytophagia</taxon>
        <taxon>Cytophagales</taxon>
        <taxon>Marivirgaceae</taxon>
        <taxon>Marivirga</taxon>
    </lineage>
</organism>
<feature type="transmembrane region" description="Helical" evidence="3">
    <location>
        <begin position="12"/>
        <end position="28"/>
    </location>
</feature>
<protein>
    <submittedName>
        <fullName evidence="8">Efflux RND transporter periplasmic adaptor subunit</fullName>
    </submittedName>
</protein>
<evidence type="ECO:0000313" key="8">
    <source>
        <dbReference type="EMBL" id="MBL0765376.1"/>
    </source>
</evidence>
<proteinExistence type="predicted"/>
<comment type="caution">
    <text evidence="8">The sequence shown here is derived from an EMBL/GenBank/DDBJ whole genome shotgun (WGS) entry which is preliminary data.</text>
</comment>
<evidence type="ECO:0000256" key="1">
    <source>
        <dbReference type="ARBA" id="ARBA00022448"/>
    </source>
</evidence>
<keyword evidence="2" id="KW-0175">Coiled coil</keyword>
<evidence type="ECO:0000256" key="3">
    <source>
        <dbReference type="SAM" id="Phobius"/>
    </source>
</evidence>
<feature type="domain" description="AprE-like beta-barrel" evidence="7">
    <location>
        <begin position="247"/>
        <end position="338"/>
    </location>
</feature>
<dbReference type="Gene3D" id="2.40.30.170">
    <property type="match status" value="1"/>
</dbReference>
<dbReference type="InterPro" id="IPR058624">
    <property type="entry name" value="MdtA-like_HH"/>
</dbReference>
<dbReference type="Gene3D" id="1.10.287.470">
    <property type="entry name" value="Helix hairpin bin"/>
    <property type="match status" value="1"/>
</dbReference>
<feature type="domain" description="Multidrug resistance protein MdtA-like C-terminal permuted SH3" evidence="6">
    <location>
        <begin position="381"/>
        <end position="421"/>
    </location>
</feature>
<feature type="coiled-coil region" evidence="2">
    <location>
        <begin position="105"/>
        <end position="180"/>
    </location>
</feature>
<keyword evidence="9" id="KW-1185">Reference proteome</keyword>
<dbReference type="InterPro" id="IPR058982">
    <property type="entry name" value="Beta-barrel_AprE"/>
</dbReference>
<dbReference type="GO" id="GO:1990281">
    <property type="term" value="C:efflux pump complex"/>
    <property type="evidence" value="ECO:0007669"/>
    <property type="project" value="TreeGrafter"/>
</dbReference>
<evidence type="ECO:0000313" key="9">
    <source>
        <dbReference type="Proteomes" id="UP000642920"/>
    </source>
</evidence>
<dbReference type="Gene3D" id="2.40.420.20">
    <property type="match status" value="1"/>
</dbReference>
<keyword evidence="1" id="KW-0813">Transport</keyword>
<evidence type="ECO:0000259" key="7">
    <source>
        <dbReference type="Pfam" id="PF26002"/>
    </source>
</evidence>
<keyword evidence="3" id="KW-0812">Transmembrane</keyword>
<gene>
    <name evidence="8" type="ORF">JKP34_08955</name>
</gene>
<accession>A0A937AES6</accession>
<dbReference type="Gene3D" id="2.40.50.100">
    <property type="match status" value="1"/>
</dbReference>
<evidence type="ECO:0000259" key="5">
    <source>
        <dbReference type="Pfam" id="PF25917"/>
    </source>
</evidence>
<dbReference type="PANTHER" id="PTHR30469:SF33">
    <property type="entry name" value="SLR1207 PROTEIN"/>
    <property type="match status" value="1"/>
</dbReference>
<dbReference type="PANTHER" id="PTHR30469">
    <property type="entry name" value="MULTIDRUG RESISTANCE PROTEIN MDTA"/>
    <property type="match status" value="1"/>
</dbReference>
<evidence type="ECO:0000259" key="4">
    <source>
        <dbReference type="Pfam" id="PF25876"/>
    </source>
</evidence>
<dbReference type="Pfam" id="PF26002">
    <property type="entry name" value="Beta-barrel_AprE"/>
    <property type="match status" value="1"/>
</dbReference>
<dbReference type="RefSeq" id="WP_201919925.1">
    <property type="nucleotide sequence ID" value="NZ_JAERQG010000002.1"/>
</dbReference>